<reference evidence="2 3" key="1">
    <citation type="journal article" date="2015" name="Genome Announc.">
        <title>Draft Genome Sequences of Marine Isolates of Thalassomonas viridans and Thalassomonas actiniarum.</title>
        <authorList>
            <person name="Olonade I."/>
            <person name="van Zyl L.J."/>
            <person name="Trindade M."/>
        </authorList>
    </citation>
    <scope>NUCLEOTIDE SEQUENCE [LARGE SCALE GENOMIC DNA]</scope>
    <source>
        <strain evidence="2 3">XOM25</strain>
    </source>
</reference>
<keyword evidence="1" id="KW-1133">Transmembrane helix</keyword>
<proteinExistence type="predicted"/>
<organism evidence="2 3">
    <name type="scientific">Thalassomonas viridans</name>
    <dbReference type="NCBI Taxonomy" id="137584"/>
    <lineage>
        <taxon>Bacteria</taxon>
        <taxon>Pseudomonadati</taxon>
        <taxon>Pseudomonadota</taxon>
        <taxon>Gammaproteobacteria</taxon>
        <taxon>Alteromonadales</taxon>
        <taxon>Colwelliaceae</taxon>
        <taxon>Thalassomonas</taxon>
    </lineage>
</organism>
<name>A0AAE9Z6U9_9GAMM</name>
<sequence length="183" mass="21197">MEAVTDTDISIYKELLPIIASTITAVATLIGVFIASYFNQKNNKVVLESNLKQEKIKIKLSKIEEIYEHFHNWETSITKTQMVHYAYYSGVLNEKQFYESLDKDNEKEVGYSYRKIQSLSDIYFPEASLAFKNVLTARDELAKCFFCKQQTKKAADNLNKYHKAFETEANKFKEVLALLAKHL</sequence>
<dbReference type="Proteomes" id="UP000032352">
    <property type="component" value="Chromosome"/>
</dbReference>
<dbReference type="AlphaFoldDB" id="A0AAE9Z6U9"/>
<keyword evidence="1" id="KW-0812">Transmembrane</keyword>
<gene>
    <name evidence="2" type="ORF">SG34_013625</name>
</gene>
<keyword evidence="1" id="KW-0472">Membrane</keyword>
<protein>
    <recommendedName>
        <fullName evidence="4">DUF4760 domain-containing protein</fullName>
    </recommendedName>
</protein>
<accession>A0AAE9Z6U9</accession>
<dbReference type="EMBL" id="CP059733">
    <property type="protein sequence ID" value="WDE07825.1"/>
    <property type="molecule type" value="Genomic_DNA"/>
</dbReference>
<evidence type="ECO:0008006" key="4">
    <source>
        <dbReference type="Google" id="ProtNLM"/>
    </source>
</evidence>
<dbReference type="RefSeq" id="WP_044841357.1">
    <property type="nucleotide sequence ID" value="NZ_CP059733.1"/>
</dbReference>
<evidence type="ECO:0000256" key="1">
    <source>
        <dbReference type="SAM" id="Phobius"/>
    </source>
</evidence>
<keyword evidence="3" id="KW-1185">Reference proteome</keyword>
<dbReference type="KEGG" id="tvd:SG34_013625"/>
<feature type="transmembrane region" description="Helical" evidence="1">
    <location>
        <begin position="15"/>
        <end position="38"/>
    </location>
</feature>
<evidence type="ECO:0000313" key="2">
    <source>
        <dbReference type="EMBL" id="WDE07825.1"/>
    </source>
</evidence>
<reference evidence="2 3" key="2">
    <citation type="journal article" date="2022" name="Mar. Drugs">
        <title>Bioassay-Guided Fractionation Leads to the Detection of Cholic Acid Generated by the Rare Thalassomonas sp.</title>
        <authorList>
            <person name="Pheiffer F."/>
            <person name="Schneider Y.K."/>
            <person name="Hansen E.H."/>
            <person name="Andersen J.H."/>
            <person name="Isaksson J."/>
            <person name="Busche T."/>
            <person name="R C."/>
            <person name="Kalinowski J."/>
            <person name="Zyl L.V."/>
            <person name="Trindade M."/>
        </authorList>
    </citation>
    <scope>NUCLEOTIDE SEQUENCE [LARGE SCALE GENOMIC DNA]</scope>
    <source>
        <strain evidence="2 3">XOM25</strain>
    </source>
</reference>
<evidence type="ECO:0000313" key="3">
    <source>
        <dbReference type="Proteomes" id="UP000032352"/>
    </source>
</evidence>